<dbReference type="AlphaFoldDB" id="A0A6A7AHG3"/>
<protein>
    <submittedName>
        <fullName evidence="2">Uncharacterized protein</fullName>
    </submittedName>
</protein>
<organism evidence="2 3">
    <name type="scientific">Ophiobolus disseminans</name>
    <dbReference type="NCBI Taxonomy" id="1469910"/>
    <lineage>
        <taxon>Eukaryota</taxon>
        <taxon>Fungi</taxon>
        <taxon>Dikarya</taxon>
        <taxon>Ascomycota</taxon>
        <taxon>Pezizomycotina</taxon>
        <taxon>Dothideomycetes</taxon>
        <taxon>Pleosporomycetidae</taxon>
        <taxon>Pleosporales</taxon>
        <taxon>Pleosporineae</taxon>
        <taxon>Phaeosphaeriaceae</taxon>
        <taxon>Ophiobolus</taxon>
    </lineage>
</organism>
<dbReference type="OrthoDB" id="3800030at2759"/>
<feature type="region of interest" description="Disordered" evidence="1">
    <location>
        <begin position="1"/>
        <end position="38"/>
    </location>
</feature>
<proteinExistence type="predicted"/>
<dbReference type="Proteomes" id="UP000799424">
    <property type="component" value="Unassembled WGS sequence"/>
</dbReference>
<accession>A0A6A7AHG3</accession>
<sequence>MSHDTLSTDIPPHLPSHTYRDIRSASFPSRKPRKPSCKSTRCRSCAAITLNTTRRARKQDLHHTLRRSTWEADLWNDSCVDEDYRSIDDMVQSRTLGRWMREAEEFDVWARRRVGEMRGIKEGGMGDGDNGMKVHTTRPTTLEDVHAHTLLSEVLVPNIRYIQWLGPGLIHLCGLWRFGDYKYAYYTCAPGAWSWRWVSCDRCVATCYRGCKPWVVCRCVGKDDMVGVLGHGRRVRLVEWGNERVWRAVLEEERKNLEEEDKMGREMRLVEEERGWDVVSVAASEEWSVISERSGFEVVR</sequence>
<name>A0A6A7AHG3_9PLEO</name>
<gene>
    <name evidence="2" type="ORF">CC86DRAFT_92529</name>
</gene>
<evidence type="ECO:0000313" key="3">
    <source>
        <dbReference type="Proteomes" id="UP000799424"/>
    </source>
</evidence>
<dbReference type="EMBL" id="MU006217">
    <property type="protein sequence ID" value="KAF2832656.1"/>
    <property type="molecule type" value="Genomic_DNA"/>
</dbReference>
<reference evidence="2" key="1">
    <citation type="journal article" date="2020" name="Stud. Mycol.">
        <title>101 Dothideomycetes genomes: a test case for predicting lifestyles and emergence of pathogens.</title>
        <authorList>
            <person name="Haridas S."/>
            <person name="Albert R."/>
            <person name="Binder M."/>
            <person name="Bloem J."/>
            <person name="Labutti K."/>
            <person name="Salamov A."/>
            <person name="Andreopoulos B."/>
            <person name="Baker S."/>
            <person name="Barry K."/>
            <person name="Bills G."/>
            <person name="Bluhm B."/>
            <person name="Cannon C."/>
            <person name="Castanera R."/>
            <person name="Culley D."/>
            <person name="Daum C."/>
            <person name="Ezra D."/>
            <person name="Gonzalez J."/>
            <person name="Henrissat B."/>
            <person name="Kuo A."/>
            <person name="Liang C."/>
            <person name="Lipzen A."/>
            <person name="Lutzoni F."/>
            <person name="Magnuson J."/>
            <person name="Mondo S."/>
            <person name="Nolan M."/>
            <person name="Ohm R."/>
            <person name="Pangilinan J."/>
            <person name="Park H.-J."/>
            <person name="Ramirez L."/>
            <person name="Alfaro M."/>
            <person name="Sun H."/>
            <person name="Tritt A."/>
            <person name="Yoshinaga Y."/>
            <person name="Zwiers L.-H."/>
            <person name="Turgeon B."/>
            <person name="Goodwin S."/>
            <person name="Spatafora J."/>
            <person name="Crous P."/>
            <person name="Grigoriev I."/>
        </authorList>
    </citation>
    <scope>NUCLEOTIDE SEQUENCE</scope>
    <source>
        <strain evidence="2">CBS 113818</strain>
    </source>
</reference>
<evidence type="ECO:0000313" key="2">
    <source>
        <dbReference type="EMBL" id="KAF2832656.1"/>
    </source>
</evidence>
<evidence type="ECO:0000256" key="1">
    <source>
        <dbReference type="SAM" id="MobiDB-lite"/>
    </source>
</evidence>
<keyword evidence="3" id="KW-1185">Reference proteome</keyword>